<dbReference type="InterPro" id="IPR015422">
    <property type="entry name" value="PyrdxlP-dep_Trfase_small"/>
</dbReference>
<comment type="caution">
    <text evidence="12">The sequence shown here is derived from an EMBL/GenBank/DDBJ whole genome shotgun (WGS) entry which is preliminary data.</text>
</comment>
<evidence type="ECO:0000256" key="2">
    <source>
        <dbReference type="ARBA" id="ARBA00006490"/>
    </source>
</evidence>
<keyword evidence="6" id="KW-0663">Pyridoxal phosphate</keyword>
<evidence type="ECO:0000313" key="12">
    <source>
        <dbReference type="EMBL" id="PQV65274.1"/>
    </source>
</evidence>
<feature type="domain" description="Aminotransferase class V" evidence="11">
    <location>
        <begin position="5"/>
        <end position="374"/>
    </location>
</feature>
<evidence type="ECO:0000256" key="9">
    <source>
        <dbReference type="ARBA" id="ARBA00050776"/>
    </source>
</evidence>
<dbReference type="InterPro" id="IPR015424">
    <property type="entry name" value="PyrdxlP-dep_Trfase"/>
</dbReference>
<dbReference type="SUPFAM" id="SSF53383">
    <property type="entry name" value="PLP-dependent transferases"/>
    <property type="match status" value="1"/>
</dbReference>
<dbReference type="Pfam" id="PF00266">
    <property type="entry name" value="Aminotran_5"/>
    <property type="match status" value="1"/>
</dbReference>
<protein>
    <recommendedName>
        <fullName evidence="3">cysteine desulfurase</fullName>
        <ecNumber evidence="3">2.8.1.7</ecNumber>
    </recommendedName>
</protein>
<dbReference type="GO" id="GO:0031071">
    <property type="term" value="F:cysteine desulfurase activity"/>
    <property type="evidence" value="ECO:0007669"/>
    <property type="project" value="UniProtKB-EC"/>
</dbReference>
<evidence type="ECO:0000256" key="8">
    <source>
        <dbReference type="ARBA" id="ARBA00023014"/>
    </source>
</evidence>
<dbReference type="InterPro" id="IPR020578">
    <property type="entry name" value="Aminotrans_V_PyrdxlP_BS"/>
</dbReference>
<dbReference type="GO" id="GO:0046872">
    <property type="term" value="F:metal ion binding"/>
    <property type="evidence" value="ECO:0007669"/>
    <property type="project" value="UniProtKB-KW"/>
</dbReference>
<reference evidence="12 13" key="1">
    <citation type="journal article" date="2018" name="Syst. Appl. Microbiol.">
        <title>Abditibacterium utsteinense sp. nov., the first cultivated member of candidate phylum FBP, isolated from ice-free Antarctic soil samples.</title>
        <authorList>
            <person name="Tahon G."/>
            <person name="Tytgat B."/>
            <person name="Lebbe L."/>
            <person name="Carlier A."/>
            <person name="Willems A."/>
        </authorList>
    </citation>
    <scope>NUCLEOTIDE SEQUENCE [LARGE SCALE GENOMIC DNA]</scope>
    <source>
        <strain evidence="12 13">LMG 29911</strain>
    </source>
</reference>
<proteinExistence type="inferred from homology"/>
<dbReference type="InterPro" id="IPR000192">
    <property type="entry name" value="Aminotrans_V_dom"/>
</dbReference>
<evidence type="ECO:0000256" key="6">
    <source>
        <dbReference type="ARBA" id="ARBA00022898"/>
    </source>
</evidence>
<dbReference type="PANTHER" id="PTHR11601:SF34">
    <property type="entry name" value="CYSTEINE DESULFURASE"/>
    <property type="match status" value="1"/>
</dbReference>
<dbReference type="Gene3D" id="1.10.260.50">
    <property type="match status" value="1"/>
</dbReference>
<evidence type="ECO:0000256" key="1">
    <source>
        <dbReference type="ARBA" id="ARBA00001933"/>
    </source>
</evidence>
<dbReference type="RefSeq" id="WP_105482028.1">
    <property type="nucleotide sequence ID" value="NZ_NIGF01000001.1"/>
</dbReference>
<dbReference type="EMBL" id="NIGF01000001">
    <property type="protein sequence ID" value="PQV65274.1"/>
    <property type="molecule type" value="Genomic_DNA"/>
</dbReference>
<organism evidence="12 13">
    <name type="scientific">Abditibacterium utsteinense</name>
    <dbReference type="NCBI Taxonomy" id="1960156"/>
    <lineage>
        <taxon>Bacteria</taxon>
        <taxon>Pseudomonadati</taxon>
        <taxon>Abditibacteriota</taxon>
        <taxon>Abditibacteriia</taxon>
        <taxon>Abditibacteriales</taxon>
        <taxon>Abditibacteriaceae</taxon>
        <taxon>Abditibacterium</taxon>
    </lineage>
</organism>
<dbReference type="InParanoid" id="A0A2S8SWX5"/>
<dbReference type="InterPro" id="IPR016454">
    <property type="entry name" value="Cysteine_dSase"/>
</dbReference>
<accession>A0A2S8SWX5</accession>
<keyword evidence="4" id="KW-0808">Transferase</keyword>
<dbReference type="InterPro" id="IPR015421">
    <property type="entry name" value="PyrdxlP-dep_Trfase_major"/>
</dbReference>
<evidence type="ECO:0000256" key="4">
    <source>
        <dbReference type="ARBA" id="ARBA00022679"/>
    </source>
</evidence>
<keyword evidence="5" id="KW-0479">Metal-binding</keyword>
<gene>
    <name evidence="12" type="ORF">B1R32_10111</name>
</gene>
<dbReference type="PROSITE" id="PS00595">
    <property type="entry name" value="AA_TRANSFER_CLASS_5"/>
    <property type="match status" value="1"/>
</dbReference>
<sequence>MEPLIYLDAHATTPCDPRVVEAMLPYFFERFGNSSSPHAAGERTHQAVEDAREAVASLLGARADEVIWTSGATESNNLAIRGVAQSAMRGALFQKGLGERRKIAISAIEHKSVSEVVSSLRSDGFEIVVLPVDSGGRVQLERARDLIDAETLLVSVQAANGEIGTIQPLAELVALSHDQGALFHCDAAQAVGKIPIDVVSLGIDLLSLSAHKMYGPQGVGALFVRRALRSLLMPQQVGGGQERGVRAGTLNVPGIVGLGEASRLCKSEMEAEGVRLGAWRDQMEKTLQSVIPTLRLNGASDPRLPHNASLSFPGIEASLLLARLPNLAVSSGAACDSGAPEPSKTLQNIGLSRPDAASTIRIGLHRWNTLEEVKHAIKLLVDQVSGFDHIL</sequence>
<dbReference type="OrthoDB" id="9808002at2"/>
<comment type="similarity">
    <text evidence="2">Belongs to the class-V pyridoxal-phosphate-dependent aminotransferase family. NifS/IscS subfamily.</text>
</comment>
<comment type="catalytic activity">
    <reaction evidence="9">
        <text>(sulfur carrier)-H + L-cysteine = (sulfur carrier)-SH + L-alanine</text>
        <dbReference type="Rhea" id="RHEA:43892"/>
        <dbReference type="Rhea" id="RHEA-COMP:14737"/>
        <dbReference type="Rhea" id="RHEA-COMP:14739"/>
        <dbReference type="ChEBI" id="CHEBI:29917"/>
        <dbReference type="ChEBI" id="CHEBI:35235"/>
        <dbReference type="ChEBI" id="CHEBI:57972"/>
        <dbReference type="ChEBI" id="CHEBI:64428"/>
        <dbReference type="EC" id="2.8.1.7"/>
    </reaction>
</comment>
<dbReference type="GO" id="GO:0051536">
    <property type="term" value="F:iron-sulfur cluster binding"/>
    <property type="evidence" value="ECO:0007669"/>
    <property type="project" value="UniProtKB-KW"/>
</dbReference>
<evidence type="ECO:0000256" key="3">
    <source>
        <dbReference type="ARBA" id="ARBA00012239"/>
    </source>
</evidence>
<name>A0A2S8SWX5_9BACT</name>
<keyword evidence="7" id="KW-0408">Iron</keyword>
<evidence type="ECO:0000313" key="13">
    <source>
        <dbReference type="Proteomes" id="UP000237684"/>
    </source>
</evidence>
<keyword evidence="13" id="KW-1185">Reference proteome</keyword>
<keyword evidence="8" id="KW-0411">Iron-sulfur</keyword>
<dbReference type="Gene3D" id="3.90.1150.10">
    <property type="entry name" value="Aspartate Aminotransferase, domain 1"/>
    <property type="match status" value="1"/>
</dbReference>
<evidence type="ECO:0000256" key="7">
    <source>
        <dbReference type="ARBA" id="ARBA00023004"/>
    </source>
</evidence>
<evidence type="ECO:0000259" key="11">
    <source>
        <dbReference type="Pfam" id="PF00266"/>
    </source>
</evidence>
<dbReference type="PIRSF" id="PIRSF005572">
    <property type="entry name" value="NifS"/>
    <property type="match status" value="1"/>
</dbReference>
<comment type="cofactor">
    <cofactor evidence="1 10">
        <name>pyridoxal 5'-phosphate</name>
        <dbReference type="ChEBI" id="CHEBI:597326"/>
    </cofactor>
</comment>
<evidence type="ECO:0000256" key="5">
    <source>
        <dbReference type="ARBA" id="ARBA00022723"/>
    </source>
</evidence>
<dbReference type="Proteomes" id="UP000237684">
    <property type="component" value="Unassembled WGS sequence"/>
</dbReference>
<dbReference type="Gene3D" id="3.40.640.10">
    <property type="entry name" value="Type I PLP-dependent aspartate aminotransferase-like (Major domain)"/>
    <property type="match status" value="1"/>
</dbReference>
<dbReference type="EC" id="2.8.1.7" evidence="3"/>
<evidence type="ECO:0000256" key="10">
    <source>
        <dbReference type="RuleBase" id="RU004504"/>
    </source>
</evidence>
<dbReference type="PANTHER" id="PTHR11601">
    <property type="entry name" value="CYSTEINE DESULFURYLASE FAMILY MEMBER"/>
    <property type="match status" value="1"/>
</dbReference>
<dbReference type="AlphaFoldDB" id="A0A2S8SWX5"/>